<protein>
    <submittedName>
        <fullName evidence="2">Uncharacterized protein</fullName>
    </submittedName>
</protein>
<evidence type="ECO:0000256" key="1">
    <source>
        <dbReference type="SAM" id="MobiDB-lite"/>
    </source>
</evidence>
<dbReference type="EMBL" id="BGZK01000069">
    <property type="protein sequence ID" value="GBP15152.1"/>
    <property type="molecule type" value="Genomic_DNA"/>
</dbReference>
<accession>A0A4C1TKX0</accession>
<feature type="region of interest" description="Disordered" evidence="1">
    <location>
        <begin position="64"/>
        <end position="87"/>
    </location>
</feature>
<comment type="caution">
    <text evidence="2">The sequence shown here is derived from an EMBL/GenBank/DDBJ whole genome shotgun (WGS) entry which is preliminary data.</text>
</comment>
<gene>
    <name evidence="2" type="ORF">EVAR_11449_1</name>
</gene>
<proteinExistence type="predicted"/>
<evidence type="ECO:0000313" key="3">
    <source>
        <dbReference type="Proteomes" id="UP000299102"/>
    </source>
</evidence>
<reference evidence="2 3" key="1">
    <citation type="journal article" date="2019" name="Commun. Biol.">
        <title>The bagworm genome reveals a unique fibroin gene that provides high tensile strength.</title>
        <authorList>
            <person name="Kono N."/>
            <person name="Nakamura H."/>
            <person name="Ohtoshi R."/>
            <person name="Tomita M."/>
            <person name="Numata K."/>
            <person name="Arakawa K."/>
        </authorList>
    </citation>
    <scope>NUCLEOTIDE SEQUENCE [LARGE SCALE GENOMIC DNA]</scope>
</reference>
<sequence>MFVYPFVHLEVKAFPHSFVQSKIIKGSAIRIENKTGSSIEMKIRIESGANNEAWVKIEHRTEESKVRSGSELESMPGPKSRTRRHYE</sequence>
<name>A0A4C1TKX0_EUMVA</name>
<dbReference type="AlphaFoldDB" id="A0A4C1TKX0"/>
<keyword evidence="3" id="KW-1185">Reference proteome</keyword>
<organism evidence="2 3">
    <name type="scientific">Eumeta variegata</name>
    <name type="common">Bagworm moth</name>
    <name type="synonym">Eumeta japonica</name>
    <dbReference type="NCBI Taxonomy" id="151549"/>
    <lineage>
        <taxon>Eukaryota</taxon>
        <taxon>Metazoa</taxon>
        <taxon>Ecdysozoa</taxon>
        <taxon>Arthropoda</taxon>
        <taxon>Hexapoda</taxon>
        <taxon>Insecta</taxon>
        <taxon>Pterygota</taxon>
        <taxon>Neoptera</taxon>
        <taxon>Endopterygota</taxon>
        <taxon>Lepidoptera</taxon>
        <taxon>Glossata</taxon>
        <taxon>Ditrysia</taxon>
        <taxon>Tineoidea</taxon>
        <taxon>Psychidae</taxon>
        <taxon>Oiketicinae</taxon>
        <taxon>Eumeta</taxon>
    </lineage>
</organism>
<evidence type="ECO:0000313" key="2">
    <source>
        <dbReference type="EMBL" id="GBP15152.1"/>
    </source>
</evidence>
<dbReference type="Proteomes" id="UP000299102">
    <property type="component" value="Unassembled WGS sequence"/>
</dbReference>